<evidence type="ECO:0000259" key="6">
    <source>
        <dbReference type="PROSITE" id="PS50217"/>
    </source>
</evidence>
<proteinExistence type="predicted"/>
<dbReference type="AlphaFoldDB" id="A0A1I7ST17"/>
<dbReference type="SMR" id="A0A1I7ST17"/>
<sequence length="567" mass="61505">MVSHAHSKHRDVVTSEVTMNTPDSEKRKADLWLQLSPAINASPSTTNVQSPWDLNSGEMPSTAEIIQKCLNVNPFDLKFREANMQINGQNEQTPDSGGQINLPTTPSGLSMLKLPSTLAQSPSIFSNLNVLNAADLESGLRKTMDFQRKVQQLRDNANLVKQEGNRTPCTADVLNAVLDMNMNHLGNGPITIPSTSSLVAGLAAAAQSVSTVATSADSMNLVNTMTSSGTDPIVKELKALDSTPSTTKSDDCSASTSQVTSQANSFPPTSESEASNTDRGSNLLHASSISNMISNSSTLTLNPVNNSMPNLHSNFNSNPPTTTGPPSNGLLSARASPALNVSPRSTVLDLNKPLLNNGLDSLSCVNTDAWDTLNDIKPLINKPYSSYETLHGRLELNTSAAGSDIGSQPNSLDGPNKPRKYARYHNPGSNESHTTQSSGRGRGRRSLTSEMPPDERRMTILERNKAAAVRYRKRKKEEHDEMMTRAQTLEQDKIYLQTQNSVLRREVERLTEMLKIRDARCICRNASGLPLFNGADLNNDHLDSESKNLAAMTSSGLDHTQFLLQNN</sequence>
<keyword evidence="2" id="KW-0805">Transcription regulation</keyword>
<evidence type="ECO:0000313" key="10">
    <source>
        <dbReference type="Proteomes" id="UP000659654"/>
    </source>
</evidence>
<dbReference type="GO" id="GO:0003700">
    <property type="term" value="F:DNA-binding transcription factor activity"/>
    <property type="evidence" value="ECO:0007669"/>
    <property type="project" value="InterPro"/>
</dbReference>
<dbReference type="OrthoDB" id="5829382at2759"/>
<evidence type="ECO:0000256" key="3">
    <source>
        <dbReference type="ARBA" id="ARBA00023163"/>
    </source>
</evidence>
<evidence type="ECO:0000313" key="9">
    <source>
        <dbReference type="Proteomes" id="UP000095284"/>
    </source>
</evidence>
<feature type="compositionally biased region" description="Low complexity" evidence="5">
    <location>
        <begin position="313"/>
        <end position="329"/>
    </location>
</feature>
<dbReference type="Proteomes" id="UP000659654">
    <property type="component" value="Unassembled WGS sequence"/>
</dbReference>
<evidence type="ECO:0000256" key="1">
    <source>
        <dbReference type="ARBA" id="ARBA00004123"/>
    </source>
</evidence>
<evidence type="ECO:0000313" key="8">
    <source>
        <dbReference type="EMBL" id="CAG9108791.1"/>
    </source>
</evidence>
<dbReference type="PANTHER" id="PTHR19304">
    <property type="entry name" value="CYCLIC-AMP RESPONSE ELEMENT BINDING PROTEIN"/>
    <property type="match status" value="1"/>
</dbReference>
<organism evidence="9 11">
    <name type="scientific">Bursaphelenchus xylophilus</name>
    <name type="common">Pinewood nematode worm</name>
    <name type="synonym">Aphelenchoides xylophilus</name>
    <dbReference type="NCBI Taxonomy" id="6326"/>
    <lineage>
        <taxon>Eukaryota</taxon>
        <taxon>Metazoa</taxon>
        <taxon>Ecdysozoa</taxon>
        <taxon>Nematoda</taxon>
        <taxon>Chromadorea</taxon>
        <taxon>Rhabditida</taxon>
        <taxon>Tylenchina</taxon>
        <taxon>Tylenchomorpha</taxon>
        <taxon>Aphelenchoidea</taxon>
        <taxon>Aphelenchoididae</taxon>
        <taxon>Bursaphelenchus</taxon>
    </lineage>
</organism>
<feature type="region of interest" description="Disordered" evidence="5">
    <location>
        <begin position="300"/>
        <end position="333"/>
    </location>
</feature>
<protein>
    <submittedName>
        <fullName evidence="7">(pine wood nematode) hypothetical protein</fullName>
    </submittedName>
    <submittedName>
        <fullName evidence="11">BZIP domain-containing protein</fullName>
    </submittedName>
</protein>
<comment type="subcellular location">
    <subcellularLocation>
        <location evidence="1">Nucleus</location>
    </subcellularLocation>
</comment>
<reference evidence="11" key="1">
    <citation type="submission" date="2016-11" db="UniProtKB">
        <authorList>
            <consortium name="WormBaseParasite"/>
        </authorList>
    </citation>
    <scope>IDENTIFICATION</scope>
</reference>
<feature type="region of interest" description="Disordered" evidence="5">
    <location>
        <begin position="241"/>
        <end position="282"/>
    </location>
</feature>
<feature type="region of interest" description="Disordered" evidence="5">
    <location>
        <begin position="400"/>
        <end position="456"/>
    </location>
</feature>
<dbReference type="Proteomes" id="UP000095284">
    <property type="component" value="Unplaced"/>
</dbReference>
<dbReference type="InterPro" id="IPR051027">
    <property type="entry name" value="bZIP_transcription_factors"/>
</dbReference>
<feature type="compositionally biased region" description="Polar residues" evidence="5">
    <location>
        <begin position="427"/>
        <end position="436"/>
    </location>
</feature>
<dbReference type="InterPro" id="IPR004827">
    <property type="entry name" value="bZIP"/>
</dbReference>
<dbReference type="eggNOG" id="KOG1414">
    <property type="taxonomic scope" value="Eukaryota"/>
</dbReference>
<feature type="compositionally biased region" description="Polar residues" evidence="5">
    <location>
        <begin position="300"/>
        <end position="312"/>
    </location>
</feature>
<dbReference type="GO" id="GO:0005634">
    <property type="term" value="C:nucleus"/>
    <property type="evidence" value="ECO:0007669"/>
    <property type="project" value="UniProtKB-SubCell"/>
</dbReference>
<dbReference type="Gene3D" id="1.20.5.170">
    <property type="match status" value="1"/>
</dbReference>
<dbReference type="WBParaSite" id="BXY_1618500.1">
    <property type="protein sequence ID" value="BXY_1618500.1"/>
    <property type="gene ID" value="BXY_1618500"/>
</dbReference>
<dbReference type="SUPFAM" id="SSF57959">
    <property type="entry name" value="Leucine zipper domain"/>
    <property type="match status" value="1"/>
</dbReference>
<dbReference type="EMBL" id="CAJFCV020000003">
    <property type="protein sequence ID" value="CAG9108791.1"/>
    <property type="molecule type" value="Genomic_DNA"/>
</dbReference>
<evidence type="ECO:0000256" key="4">
    <source>
        <dbReference type="ARBA" id="ARBA00023242"/>
    </source>
</evidence>
<accession>A0A1I7ST17</accession>
<dbReference type="Proteomes" id="UP000582659">
    <property type="component" value="Unassembled WGS sequence"/>
</dbReference>
<evidence type="ECO:0000256" key="2">
    <source>
        <dbReference type="ARBA" id="ARBA00023015"/>
    </source>
</evidence>
<evidence type="ECO:0000313" key="7">
    <source>
        <dbReference type="EMBL" id="CAD5221737.1"/>
    </source>
</evidence>
<reference evidence="8" key="2">
    <citation type="submission" date="2020-08" db="EMBL/GenBank/DDBJ databases">
        <authorList>
            <person name="Kikuchi T."/>
        </authorList>
    </citation>
    <scope>NUCLEOTIDE SEQUENCE</scope>
    <source>
        <strain evidence="7">Ka4C1</strain>
    </source>
</reference>
<feature type="region of interest" description="Disordered" evidence="5">
    <location>
        <begin position="1"/>
        <end position="25"/>
    </location>
</feature>
<feature type="compositionally biased region" description="Polar residues" evidence="5">
    <location>
        <begin position="400"/>
        <end position="413"/>
    </location>
</feature>
<dbReference type="InterPro" id="IPR046347">
    <property type="entry name" value="bZIP_sf"/>
</dbReference>
<dbReference type="EMBL" id="CAJFDI010000003">
    <property type="protein sequence ID" value="CAD5221737.1"/>
    <property type="molecule type" value="Genomic_DNA"/>
</dbReference>
<keyword evidence="10" id="KW-1185">Reference proteome</keyword>
<dbReference type="PROSITE" id="PS50217">
    <property type="entry name" value="BZIP"/>
    <property type="match status" value="1"/>
</dbReference>
<feature type="domain" description="BZIP" evidence="6">
    <location>
        <begin position="454"/>
        <end position="517"/>
    </location>
</feature>
<keyword evidence="4" id="KW-0539">Nucleus</keyword>
<evidence type="ECO:0000313" key="11">
    <source>
        <dbReference type="WBParaSite" id="BXY_1618500.1"/>
    </source>
</evidence>
<dbReference type="SMART" id="SM00338">
    <property type="entry name" value="BRLZ"/>
    <property type="match status" value="1"/>
</dbReference>
<dbReference type="CDD" id="cd14687">
    <property type="entry name" value="bZIP_ATF2"/>
    <property type="match status" value="1"/>
</dbReference>
<keyword evidence="3" id="KW-0804">Transcription</keyword>
<evidence type="ECO:0000256" key="5">
    <source>
        <dbReference type="SAM" id="MobiDB-lite"/>
    </source>
</evidence>
<gene>
    <name evidence="7" type="ORF">BXYJ_LOCUS6827</name>
</gene>
<feature type="compositionally biased region" description="Polar residues" evidence="5">
    <location>
        <begin position="242"/>
        <end position="280"/>
    </location>
</feature>
<name>A0A1I7ST17_BURXY</name>